<dbReference type="Proteomes" id="UP000046393">
    <property type="component" value="Unplaced"/>
</dbReference>
<keyword evidence="10" id="KW-0406">Ion transport</keyword>
<sequence length="813" mass="93661">ITSCKLNKNISRITDTDPDDKWSNLHREREKNHLYKIVGTRSGGELIEVYEKEGQEGVLRFAAERLAPAMYNDGEKPQELTFAEFMKWKNLGKPEDANYQAEWEKKFVRHPVQYKLNKRGLDGETVIHLLLARGEPICTEIARILLKRYPGLAVDFYEGDEMFGQSALHLAIVHDECDIVQLLLECGADVNARACGEFFLPEDQKNGLRPTSNYQGYAYYGEYPLAFAACFGNKDIYDLLIQYGADPNMQDIFGNTILHMCVIRYSNSMYSYAVRHWRKPAHQNVTNYCGMTPLTLATKLGRKDIFEKMLDLMKVEFWRFGDITCSAYPLTALDTIRPDGSTNYESALMTVINGTTKEHLDMIGSEVIQRLIADKWKFFQWKLYQRLGHLILHTVFLCFVIYTRPTENSRICYQEMYWDDHVITFKKTAPAKVVFFCACICLILCVPCRLLKMVRIEEAFLVFALPGSWIFFLFFARVLKSTGPFVQMIYSMIAGDMVRFALIASIFLISFSQVFYFFGKDMSSKQKLDPSNPHNCPITGIEVYTYSSILETFITLFRATMSGYDYEEFGCSNYEPFSKILFVLFMFIMPVTMLNILIAMMGNTYTKVIVQAEKAWKQQYAQIVMVLERSFRKEELAEYQLKYSISLREEFESGIDVRGLMVYKQTEKTRAQQKRQALYNWKTIGRKVLNVVRVEGAEKASYILHSNDRILDEPSEILTKANSVPPTRDITVMHSLTCKISDNENEVEATLKQKPLKKFRQKNVVIHGIPNIPNMPSESDIPRRVPLVQIDMFIRQDSSGADTSSNANVNEDS</sequence>
<feature type="transmembrane region" description="Helical" evidence="14">
    <location>
        <begin position="459"/>
        <end position="478"/>
    </location>
</feature>
<dbReference type="PANTHER" id="PTHR10582:SF2">
    <property type="entry name" value="INACTIVE"/>
    <property type="match status" value="1"/>
</dbReference>
<evidence type="ECO:0000256" key="11">
    <source>
        <dbReference type="ARBA" id="ARBA00023136"/>
    </source>
</evidence>
<dbReference type="Pfam" id="PF12796">
    <property type="entry name" value="Ank_2"/>
    <property type="match status" value="2"/>
</dbReference>
<feature type="repeat" description="ANK" evidence="13">
    <location>
        <begin position="163"/>
        <end position="195"/>
    </location>
</feature>
<comment type="subcellular location">
    <subcellularLocation>
        <location evidence="1">Cell membrane</location>
        <topology evidence="1">Multi-pass membrane protein</topology>
    </subcellularLocation>
</comment>
<dbReference type="SUPFAM" id="SSF48403">
    <property type="entry name" value="Ankyrin repeat"/>
    <property type="match status" value="1"/>
</dbReference>
<accession>A0A0N5AXY8</accession>
<evidence type="ECO:0000256" key="7">
    <source>
        <dbReference type="ARBA" id="ARBA00022737"/>
    </source>
</evidence>
<feature type="repeat" description="ANK" evidence="13">
    <location>
        <begin position="220"/>
        <end position="252"/>
    </location>
</feature>
<dbReference type="Pfam" id="PF00520">
    <property type="entry name" value="Ion_trans"/>
    <property type="match status" value="1"/>
</dbReference>
<dbReference type="PROSITE" id="PS50088">
    <property type="entry name" value="ANK_REPEAT"/>
    <property type="match status" value="2"/>
</dbReference>
<dbReference type="STRING" id="451379.A0A0N5AXY8"/>
<dbReference type="InterPro" id="IPR002110">
    <property type="entry name" value="Ankyrin_rpt"/>
</dbReference>
<evidence type="ECO:0000256" key="6">
    <source>
        <dbReference type="ARBA" id="ARBA00022692"/>
    </source>
</evidence>
<keyword evidence="2" id="KW-0813">Transport</keyword>
<dbReference type="InterPro" id="IPR005821">
    <property type="entry name" value="Ion_trans_dom"/>
</dbReference>
<dbReference type="GO" id="GO:0098703">
    <property type="term" value="P:calcium ion import across plasma membrane"/>
    <property type="evidence" value="ECO:0007669"/>
    <property type="project" value="TreeGrafter"/>
</dbReference>
<dbReference type="Gene3D" id="1.10.287.70">
    <property type="match status" value="1"/>
</dbReference>
<evidence type="ECO:0000259" key="15">
    <source>
        <dbReference type="Pfam" id="PF00520"/>
    </source>
</evidence>
<name>A0A0N5AXY8_9BILA</name>
<keyword evidence="13" id="KW-0040">ANK repeat</keyword>
<feature type="transmembrane region" description="Helical" evidence="14">
    <location>
        <begin position="580"/>
        <end position="601"/>
    </location>
</feature>
<dbReference type="PROSITE" id="PS50297">
    <property type="entry name" value="ANK_REP_REGION"/>
    <property type="match status" value="2"/>
</dbReference>
<evidence type="ECO:0000313" key="16">
    <source>
        <dbReference type="Proteomes" id="UP000046393"/>
    </source>
</evidence>
<keyword evidence="11 14" id="KW-0472">Membrane</keyword>
<evidence type="ECO:0000256" key="5">
    <source>
        <dbReference type="ARBA" id="ARBA00022673"/>
    </source>
</evidence>
<evidence type="ECO:0000256" key="4">
    <source>
        <dbReference type="ARBA" id="ARBA00022568"/>
    </source>
</evidence>
<protein>
    <submittedName>
        <fullName evidence="17">ANK_REP_REGION domain-containing protein</fullName>
    </submittedName>
</protein>
<feature type="domain" description="Ion transport" evidence="15">
    <location>
        <begin position="448"/>
        <end position="608"/>
    </location>
</feature>
<dbReference type="GO" id="GO:0005886">
    <property type="term" value="C:plasma membrane"/>
    <property type="evidence" value="ECO:0007669"/>
    <property type="project" value="UniProtKB-SubCell"/>
</dbReference>
<keyword evidence="3" id="KW-1003">Cell membrane</keyword>
<dbReference type="InterPro" id="IPR036770">
    <property type="entry name" value="Ankyrin_rpt-contain_sf"/>
</dbReference>
<evidence type="ECO:0000256" key="9">
    <source>
        <dbReference type="ARBA" id="ARBA00022989"/>
    </source>
</evidence>
<dbReference type="SMART" id="SM00248">
    <property type="entry name" value="ANK"/>
    <property type="match status" value="4"/>
</dbReference>
<keyword evidence="6 14" id="KW-0812">Transmembrane</keyword>
<keyword evidence="8" id="KW-0106">Calcium</keyword>
<dbReference type="Gene3D" id="1.25.40.20">
    <property type="entry name" value="Ankyrin repeat-containing domain"/>
    <property type="match status" value="1"/>
</dbReference>
<dbReference type="WBParaSite" id="SMUV_0000982201-mRNA-1">
    <property type="protein sequence ID" value="SMUV_0000982201-mRNA-1"/>
    <property type="gene ID" value="SMUV_0000982201"/>
</dbReference>
<reference evidence="17" key="1">
    <citation type="submission" date="2017-02" db="UniProtKB">
        <authorList>
            <consortium name="WormBaseParasite"/>
        </authorList>
    </citation>
    <scope>IDENTIFICATION</scope>
</reference>
<evidence type="ECO:0000256" key="10">
    <source>
        <dbReference type="ARBA" id="ARBA00023065"/>
    </source>
</evidence>
<dbReference type="PANTHER" id="PTHR10582">
    <property type="entry name" value="TRANSIENT RECEPTOR POTENTIAL ION CHANNEL PROTEIN"/>
    <property type="match status" value="1"/>
</dbReference>
<keyword evidence="7" id="KW-0677">Repeat</keyword>
<keyword evidence="16" id="KW-1185">Reference proteome</keyword>
<dbReference type="FunFam" id="1.25.40.20:FF:000185">
    <property type="entry name" value="OSMotic avoidance abnormal family member"/>
    <property type="match status" value="1"/>
</dbReference>
<keyword evidence="9 14" id="KW-1133">Transmembrane helix</keyword>
<evidence type="ECO:0000313" key="17">
    <source>
        <dbReference type="WBParaSite" id="SMUV_0000982201-mRNA-1"/>
    </source>
</evidence>
<dbReference type="InterPro" id="IPR024862">
    <property type="entry name" value="TRPV"/>
</dbReference>
<evidence type="ECO:0000256" key="12">
    <source>
        <dbReference type="ARBA" id="ARBA00023303"/>
    </source>
</evidence>
<evidence type="ECO:0000256" key="1">
    <source>
        <dbReference type="ARBA" id="ARBA00004651"/>
    </source>
</evidence>
<feature type="transmembrane region" description="Helical" evidence="14">
    <location>
        <begin position="498"/>
        <end position="518"/>
    </location>
</feature>
<proteinExistence type="predicted"/>
<evidence type="ECO:0000256" key="13">
    <source>
        <dbReference type="PROSITE-ProRule" id="PRU00023"/>
    </source>
</evidence>
<keyword evidence="5" id="KW-0107">Calcium channel</keyword>
<organism evidence="16 17">
    <name type="scientific">Syphacia muris</name>
    <dbReference type="NCBI Taxonomy" id="451379"/>
    <lineage>
        <taxon>Eukaryota</taxon>
        <taxon>Metazoa</taxon>
        <taxon>Ecdysozoa</taxon>
        <taxon>Nematoda</taxon>
        <taxon>Chromadorea</taxon>
        <taxon>Rhabditida</taxon>
        <taxon>Spirurina</taxon>
        <taxon>Oxyuridomorpha</taxon>
        <taxon>Oxyuroidea</taxon>
        <taxon>Oxyuridae</taxon>
        <taxon>Syphacia</taxon>
    </lineage>
</organism>
<feature type="transmembrane region" description="Helical" evidence="14">
    <location>
        <begin position="433"/>
        <end position="452"/>
    </location>
</feature>
<keyword evidence="12" id="KW-0407">Ion channel</keyword>
<evidence type="ECO:0000256" key="8">
    <source>
        <dbReference type="ARBA" id="ARBA00022837"/>
    </source>
</evidence>
<dbReference type="GO" id="GO:0005262">
    <property type="term" value="F:calcium channel activity"/>
    <property type="evidence" value="ECO:0007669"/>
    <property type="project" value="UniProtKB-KW"/>
</dbReference>
<dbReference type="AlphaFoldDB" id="A0A0N5AXY8"/>
<evidence type="ECO:0000256" key="2">
    <source>
        <dbReference type="ARBA" id="ARBA00022448"/>
    </source>
</evidence>
<evidence type="ECO:0000256" key="3">
    <source>
        <dbReference type="ARBA" id="ARBA00022475"/>
    </source>
</evidence>
<evidence type="ECO:0000256" key="14">
    <source>
        <dbReference type="SAM" id="Phobius"/>
    </source>
</evidence>
<keyword evidence="4" id="KW-0109">Calcium transport</keyword>